<reference evidence="2" key="1">
    <citation type="submission" date="2021-03" db="EMBL/GenBank/DDBJ databases">
        <authorList>
            <person name="Tran Van P."/>
        </authorList>
    </citation>
    <scope>NUCLEOTIDE SEQUENCE</scope>
</reference>
<dbReference type="EMBL" id="CAJPIN010033522">
    <property type="protein sequence ID" value="CAG2064358.1"/>
    <property type="molecule type" value="Genomic_DNA"/>
</dbReference>
<evidence type="ECO:0000313" key="3">
    <source>
        <dbReference type="Proteomes" id="UP001153148"/>
    </source>
</evidence>
<name>A0ABN7P964_TIMPD</name>
<keyword evidence="3" id="KW-1185">Reference proteome</keyword>
<gene>
    <name evidence="2" type="ORF">TPAB3V08_LOCUS11305</name>
</gene>
<dbReference type="Proteomes" id="UP001153148">
    <property type="component" value="Unassembled WGS sequence"/>
</dbReference>
<organism evidence="2 3">
    <name type="scientific">Timema podura</name>
    <name type="common">Walking stick</name>
    <dbReference type="NCBI Taxonomy" id="61482"/>
    <lineage>
        <taxon>Eukaryota</taxon>
        <taxon>Metazoa</taxon>
        <taxon>Ecdysozoa</taxon>
        <taxon>Arthropoda</taxon>
        <taxon>Hexapoda</taxon>
        <taxon>Insecta</taxon>
        <taxon>Pterygota</taxon>
        <taxon>Neoptera</taxon>
        <taxon>Polyneoptera</taxon>
        <taxon>Phasmatodea</taxon>
        <taxon>Timematodea</taxon>
        <taxon>Timematoidea</taxon>
        <taxon>Timematidae</taxon>
        <taxon>Timema</taxon>
    </lineage>
</organism>
<accession>A0ABN7P964</accession>
<comment type="caution">
    <text evidence="2">The sequence shown here is derived from an EMBL/GenBank/DDBJ whole genome shotgun (WGS) entry which is preliminary data.</text>
</comment>
<evidence type="ECO:0000313" key="2">
    <source>
        <dbReference type="EMBL" id="CAG2064358.1"/>
    </source>
</evidence>
<sequence>MEVHAYPLDVISTCLEEAILGIQSARLMEIIQGEEPLDILRAMSVEIQNGKSREGDPEKESVGIQLNSLKKATTKLCRQDTMRTLPKVFSFSSKKDSSYNMHFPNSSYTQFKILLRRMALQSSRNKEARPLEASRGKPRQAEASHGKHLCQMSRYFRRRGSLCYLAVVGGKVKEQGATHCQICCTHHIRVGTASGTKKMASTSLNAMFFRALPRQVSEHPLLAVPCLAASSERTPVTCRALPLVSVQLNYTQS</sequence>
<evidence type="ECO:0000256" key="1">
    <source>
        <dbReference type="SAM" id="MobiDB-lite"/>
    </source>
</evidence>
<feature type="region of interest" description="Disordered" evidence="1">
    <location>
        <begin position="124"/>
        <end position="144"/>
    </location>
</feature>
<proteinExistence type="predicted"/>
<protein>
    <submittedName>
        <fullName evidence="2">Uncharacterized protein</fullName>
    </submittedName>
</protein>